<dbReference type="InterPro" id="IPR051319">
    <property type="entry name" value="Oligoribo/pAp-PDE_c-di-AMP_PDE"/>
</dbReference>
<dbReference type="Pfam" id="PF02272">
    <property type="entry name" value="DHHA1"/>
    <property type="match status" value="1"/>
</dbReference>
<dbReference type="InterPro" id="IPR038763">
    <property type="entry name" value="DHH_sf"/>
</dbReference>
<evidence type="ECO:0000313" key="3">
    <source>
        <dbReference type="Proteomes" id="UP000034246"/>
    </source>
</evidence>
<dbReference type="STRING" id="1618550.UT39_C0007G0002"/>
<dbReference type="GO" id="GO:0003676">
    <property type="term" value="F:nucleic acid binding"/>
    <property type="evidence" value="ECO:0007669"/>
    <property type="project" value="InterPro"/>
</dbReference>
<dbReference type="PANTHER" id="PTHR47618">
    <property type="entry name" value="BIFUNCTIONAL OLIGORIBONUCLEASE AND PAP PHOSPHATASE NRNA"/>
    <property type="match status" value="1"/>
</dbReference>
<dbReference type="AlphaFoldDB" id="A0A0G0RCK1"/>
<evidence type="ECO:0000259" key="1">
    <source>
        <dbReference type="Pfam" id="PF02272"/>
    </source>
</evidence>
<name>A0A0G0RCK1_9BACT</name>
<protein>
    <submittedName>
        <fullName evidence="2">Bifunctional oligoribonuclease and PAP phosphatase NrnA</fullName>
    </submittedName>
</protein>
<dbReference type="InterPro" id="IPR003156">
    <property type="entry name" value="DHHA1_dom"/>
</dbReference>
<dbReference type="Gene3D" id="3.10.310.30">
    <property type="match status" value="1"/>
</dbReference>
<accession>A0A0G0RCK1</accession>
<dbReference type="PANTHER" id="PTHR47618:SF1">
    <property type="entry name" value="BIFUNCTIONAL OLIGORIBONUCLEASE AND PAP PHOSPHATASE NRNA"/>
    <property type="match status" value="1"/>
</dbReference>
<gene>
    <name evidence="2" type="ORF">UT39_C0007G0002</name>
</gene>
<reference evidence="2 3" key="1">
    <citation type="journal article" date="2015" name="Nature">
        <title>rRNA introns, odd ribosomes, and small enigmatic genomes across a large radiation of phyla.</title>
        <authorList>
            <person name="Brown C.T."/>
            <person name="Hug L.A."/>
            <person name="Thomas B.C."/>
            <person name="Sharon I."/>
            <person name="Castelle C.J."/>
            <person name="Singh A."/>
            <person name="Wilkins M.J."/>
            <person name="Williams K.H."/>
            <person name="Banfield J.F."/>
        </authorList>
    </citation>
    <scope>NUCLEOTIDE SEQUENCE [LARGE SCALE GENOMIC DNA]</scope>
</reference>
<dbReference type="Proteomes" id="UP000034246">
    <property type="component" value="Unassembled WGS sequence"/>
</dbReference>
<dbReference type="EMBL" id="LBWP01000007">
    <property type="protein sequence ID" value="KKR11437.1"/>
    <property type="molecule type" value="Genomic_DNA"/>
</dbReference>
<sequence length="129" mass="14401">MSEDYNVLRFWGEVLSKMKLDLDRKFVWSAIDYETFEECGKPRTGKETAASSFVEIVKGTDFGFVACEEEKGYLKISFRSRTGFDTSKIASELGGGGHVYASGASIKGLDFDQAVERLLEVVNKHTNKP</sequence>
<dbReference type="SUPFAM" id="SSF64182">
    <property type="entry name" value="DHH phosphoesterases"/>
    <property type="match status" value="1"/>
</dbReference>
<organism evidence="2 3">
    <name type="scientific">Candidatus Woesebacteria bacterium GW2011_GWA1_39_21</name>
    <dbReference type="NCBI Taxonomy" id="1618550"/>
    <lineage>
        <taxon>Bacteria</taxon>
        <taxon>Candidatus Woeseibacteriota</taxon>
    </lineage>
</organism>
<evidence type="ECO:0000313" key="2">
    <source>
        <dbReference type="EMBL" id="KKR11437.1"/>
    </source>
</evidence>
<comment type="caution">
    <text evidence="2">The sequence shown here is derived from an EMBL/GenBank/DDBJ whole genome shotgun (WGS) entry which is preliminary data.</text>
</comment>
<proteinExistence type="predicted"/>
<feature type="domain" description="DHHA1" evidence="1">
    <location>
        <begin position="62"/>
        <end position="123"/>
    </location>
</feature>